<sequence length="184" mass="20455">MIQLYLNPTAPVGVSVPCAQFVYYTFCRLMSTLPSPSNENFPLRFQIADGLDGSGKHTVYNQPNTNTSTKSVILFCSKAINIVNSSGKELWKNNCPNSLFSQRPIFLLVATENHDNIHQFMKDIINPETDQMKDQGFYFADDKHIFVDVVRSMLDGEMASISSGAGGSSCRLCTATQKELKDRA</sequence>
<reference evidence="2 3" key="1">
    <citation type="journal article" date="2023" name="BMC Biol.">
        <title>The compact genome of the sponge Oopsacas minuta (Hexactinellida) is lacking key metazoan core genes.</title>
        <authorList>
            <person name="Santini S."/>
            <person name="Schenkelaars Q."/>
            <person name="Jourda C."/>
            <person name="Duchesne M."/>
            <person name="Belahbib H."/>
            <person name="Rocher C."/>
            <person name="Selva M."/>
            <person name="Riesgo A."/>
            <person name="Vervoort M."/>
            <person name="Leys S.P."/>
            <person name="Kodjabachian L."/>
            <person name="Le Bivic A."/>
            <person name="Borchiellini C."/>
            <person name="Claverie J.M."/>
            <person name="Renard E."/>
        </authorList>
    </citation>
    <scope>NUCLEOTIDE SEQUENCE [LARGE SCALE GENOMIC DNA]</scope>
    <source>
        <strain evidence="2">SPO-2</strain>
    </source>
</reference>
<comment type="caution">
    <text evidence="2">The sequence shown here is derived from an EMBL/GenBank/DDBJ whole genome shotgun (WGS) entry which is preliminary data.</text>
</comment>
<evidence type="ECO:0000259" key="1">
    <source>
        <dbReference type="Pfam" id="PF26100"/>
    </source>
</evidence>
<organism evidence="2 3">
    <name type="scientific">Oopsacas minuta</name>
    <dbReference type="NCBI Taxonomy" id="111878"/>
    <lineage>
        <taxon>Eukaryota</taxon>
        <taxon>Metazoa</taxon>
        <taxon>Porifera</taxon>
        <taxon>Hexactinellida</taxon>
        <taxon>Hexasterophora</taxon>
        <taxon>Lyssacinosida</taxon>
        <taxon>Leucopsacidae</taxon>
        <taxon>Oopsacas</taxon>
    </lineage>
</organism>
<dbReference type="InterPro" id="IPR058554">
    <property type="entry name" value="RAG1_RNase_H"/>
</dbReference>
<evidence type="ECO:0000313" key="2">
    <source>
        <dbReference type="EMBL" id="KAI6646927.1"/>
    </source>
</evidence>
<accession>A0AAV7JDR8</accession>
<dbReference type="EMBL" id="JAKMXF010000349">
    <property type="protein sequence ID" value="KAI6646927.1"/>
    <property type="molecule type" value="Genomic_DNA"/>
</dbReference>
<protein>
    <recommendedName>
        <fullName evidence="1">V(D)J recombination-activating protein 1 RNase H domain-containing protein</fullName>
    </recommendedName>
</protein>
<dbReference type="Pfam" id="PF26100">
    <property type="entry name" value="RAG1_RNase_H"/>
    <property type="match status" value="1"/>
</dbReference>
<evidence type="ECO:0000313" key="3">
    <source>
        <dbReference type="Proteomes" id="UP001165289"/>
    </source>
</evidence>
<dbReference type="Proteomes" id="UP001165289">
    <property type="component" value="Unassembled WGS sequence"/>
</dbReference>
<gene>
    <name evidence="2" type="ORF">LOD99_9021</name>
</gene>
<feature type="domain" description="V(D)J recombination-activating protein 1 RNase H" evidence="1">
    <location>
        <begin position="47"/>
        <end position="168"/>
    </location>
</feature>
<name>A0AAV7JDR8_9METZ</name>
<dbReference type="AlphaFoldDB" id="A0AAV7JDR8"/>
<proteinExistence type="predicted"/>
<keyword evidence="3" id="KW-1185">Reference proteome</keyword>